<dbReference type="GO" id="GO:0016020">
    <property type="term" value="C:membrane"/>
    <property type="evidence" value="ECO:0007669"/>
    <property type="project" value="UniProtKB-SubCell"/>
</dbReference>
<comment type="subcellular location">
    <subcellularLocation>
        <location evidence="1">Membrane</location>
        <topology evidence="1">Multi-pass membrane protein</topology>
    </subcellularLocation>
</comment>
<evidence type="ECO:0000313" key="14">
    <source>
        <dbReference type="Proteomes" id="UP000002640"/>
    </source>
</evidence>
<proteinExistence type="inferred from homology"/>
<feature type="transmembrane region" description="Helical" evidence="11">
    <location>
        <begin position="544"/>
        <end position="562"/>
    </location>
</feature>
<feature type="transmembrane region" description="Helical" evidence="11">
    <location>
        <begin position="480"/>
        <end position="501"/>
    </location>
</feature>
<evidence type="ECO:0000256" key="11">
    <source>
        <dbReference type="SAM" id="Phobius"/>
    </source>
</evidence>
<evidence type="ECO:0000256" key="2">
    <source>
        <dbReference type="ARBA" id="ARBA00008869"/>
    </source>
</evidence>
<evidence type="ECO:0000256" key="1">
    <source>
        <dbReference type="ARBA" id="ARBA00004141"/>
    </source>
</evidence>
<feature type="region of interest" description="Disordered" evidence="10">
    <location>
        <begin position="1952"/>
        <end position="1978"/>
    </location>
</feature>
<dbReference type="GO" id="GO:0016887">
    <property type="term" value="F:ATP hydrolysis activity"/>
    <property type="evidence" value="ECO:0007669"/>
    <property type="project" value="InterPro"/>
</dbReference>
<evidence type="ECO:0000256" key="3">
    <source>
        <dbReference type="ARBA" id="ARBA00022448"/>
    </source>
</evidence>
<evidence type="ECO:0000256" key="6">
    <source>
        <dbReference type="ARBA" id="ARBA00022741"/>
    </source>
</evidence>
<evidence type="ECO:0000256" key="8">
    <source>
        <dbReference type="ARBA" id="ARBA00022989"/>
    </source>
</evidence>
<dbReference type="FunFam" id="3.40.50.300:FF:000904">
    <property type="entry name" value="ABC transporter A family member 1"/>
    <property type="match status" value="1"/>
</dbReference>
<dbReference type="GO" id="GO:0005319">
    <property type="term" value="F:lipid transporter activity"/>
    <property type="evidence" value="ECO:0007669"/>
    <property type="project" value="TreeGrafter"/>
</dbReference>
<reference evidence="13 14" key="1">
    <citation type="journal article" date="2006" name="Science">
        <title>Phytophthora genome sequences uncover evolutionary origins and mechanisms of pathogenesis.</title>
        <authorList>
            <person name="Tyler B.M."/>
            <person name="Tripathy S."/>
            <person name="Zhang X."/>
            <person name="Dehal P."/>
            <person name="Jiang R.H."/>
            <person name="Aerts A."/>
            <person name="Arredondo F.D."/>
            <person name="Baxter L."/>
            <person name="Bensasson D."/>
            <person name="Beynon J.L."/>
            <person name="Chapman J."/>
            <person name="Damasceno C.M."/>
            <person name="Dorrance A.E."/>
            <person name="Dou D."/>
            <person name="Dickerman A.W."/>
            <person name="Dubchak I.L."/>
            <person name="Garbelotto M."/>
            <person name="Gijzen M."/>
            <person name="Gordon S.G."/>
            <person name="Govers F."/>
            <person name="Grunwald N.J."/>
            <person name="Huang W."/>
            <person name="Ivors K.L."/>
            <person name="Jones R.W."/>
            <person name="Kamoun S."/>
            <person name="Krampis K."/>
            <person name="Lamour K.H."/>
            <person name="Lee M.K."/>
            <person name="McDonald W.H."/>
            <person name="Medina M."/>
            <person name="Meijer H.J."/>
            <person name="Nordberg E.K."/>
            <person name="Maclean D.J."/>
            <person name="Ospina-Giraldo M.D."/>
            <person name="Morris P.F."/>
            <person name="Phuntumart V."/>
            <person name="Putnam N.H."/>
            <person name="Rash S."/>
            <person name="Rose J.K."/>
            <person name="Sakihama Y."/>
            <person name="Salamov A.A."/>
            <person name="Savidor A."/>
            <person name="Scheuring C.F."/>
            <person name="Smith B.M."/>
            <person name="Sobral B.W."/>
            <person name="Terry A."/>
            <person name="Torto-Alalibo T.A."/>
            <person name="Win J."/>
            <person name="Xu Z."/>
            <person name="Zhang H."/>
            <person name="Grigoriev I.V."/>
            <person name="Rokhsar D.S."/>
            <person name="Boore J.L."/>
        </authorList>
    </citation>
    <scope>NUCLEOTIDE SEQUENCE [LARGE SCALE GENOMIC DNA]</scope>
    <source>
        <strain evidence="13 14">P6497</strain>
    </source>
</reference>
<keyword evidence="3" id="KW-0813">Transport</keyword>
<evidence type="ECO:0000256" key="9">
    <source>
        <dbReference type="ARBA" id="ARBA00023136"/>
    </source>
</evidence>
<dbReference type="CDD" id="cd03263">
    <property type="entry name" value="ABC_subfamily_A"/>
    <property type="match status" value="2"/>
</dbReference>
<keyword evidence="9 11" id="KW-0472">Membrane</keyword>
<dbReference type="GO" id="GO:0140359">
    <property type="term" value="F:ABC-type transporter activity"/>
    <property type="evidence" value="ECO:0007669"/>
    <property type="project" value="InterPro"/>
</dbReference>
<dbReference type="OMA" id="AWQDYIS"/>
<dbReference type="InterPro" id="IPR003593">
    <property type="entry name" value="AAA+_ATPase"/>
</dbReference>
<keyword evidence="4 11" id="KW-0812">Transmembrane</keyword>
<dbReference type="KEGG" id="psoj:PHYSODRAFT_469665"/>
<sequence>MDQPLTVNAPASPPAPAKRSNLRFVPTLLRKNWLLKRKHPVALFFEVLTPVLFIVVMDLVRTTSTDKTVPSGFTLGPTSYNLFSPGGWSLVGPSTTPMFATPETTLSGLMLHLAYMSFDYGRLMKTFTSENRTICERELALGGRVSLNSSSPYALPAECEGRVSPFKFAIAPDDDFTRNYFFETMKQWYPTIVINDSSNASQLVIPSFEDSTVFFDTEDALEEYVKSSDYAKTAAQPRIFGAIVFITYPTDASAIGQPASIEYTLRLNSTYVGDSEDNRYIPRTVGSDGASTWGSFDRKLETTEYQQYTTNGFMTLQTLVTRFVNCLPDWDASTKSTTGACQVNASTALSSDGLDLRLLETVVNDPATKFAGGLFSQLFSESSPLSSDAAELQLDGTTRDALLTPLRQTPQPYLGSLTTPFPIDSFDSSSFYDAVTNAFPIFFILTYLHPLSKILVGLMSERETRSRELMKILGVKESSIVISWYITYIVILFVSCVLQALAAVAKLFPNTNVVLLFLFFFLFSLSVLGFAFMVSSMFSKSRTGVYVGFIAFFIMYGVTGAFNDSSSESSKNIACLLAPVGLVFGINSLASSETSHVGISFATASQRIDNFRFSTALWYFALDTILYTLLGLYFEKVIPKEYGMPEKWYFPLRPSYWRKTRKFVTSTQATENGSAVQVDLNPNIEPVSTDLRDQETSGEALSVQGLRKVFPVPGGEKEAVKGLHINMYSGQITCLLGHNGAGKTTLISMLTGVTPPTAGDATFHGLSFREDMDEIRESLGICFQHDVLYPELSVQDHLEFYARIKGYMGEALADEVAAKIREVGLVDKRDTVSSALSGGMKRKLSVAISLLGDSSLVFLDEPTSGMDPYSRRSTWEILMGNRQSRVMVLTTHFMDEADILGDRIAIMAEGELRCCGSALYLKNQFGVGYNLTIVKAEHCNDANVIDFVSRYIPSSRVLSNVGTEIAFQLPLDSSSQFPAMFRELDENLHNLQVAEASDEDQQHTLQNRVKQHTLNAQDSIPIVGDKPTDGHYHGLDRTGSSLPLGRSRSVFLTQMVAMVQKRFRMAKRDKKLFVVGLLLPVAWLIFGLSILKGAGLTNNDPFMALKLNGLEDDARSILLPSFCEQSSGSWCETALGSDYFSGASIVTLSQDDIGSPPYSSDSPTVFNVLYDSPSINATDATGYQLRVSEKIFTRAFTDHISDQFGGYLVHADVDNNVFGYNVLINTTLTHGSVVFKELMDQSLYRLMATQHDSSIGASDLSLTVNNHPLPLTAENTALFSAYISFTAVLFIMIAFAYYPASIVVMLVRERSPDHNSKHQQLVSGVGINSFWTANYIWDFVVFLIPGVIALALIQAYDLSALTGSSACVTCGDSTFVAVIVLVLAFGLAICPHAYCWSYLFTDPASSQTYMILINFVLGLALMIVSFVMQVIDSTESADKALQFIWRLSPLFCLGRGLLNLTVIEITHTGGAEAENELSKDPFALENTGYEIIYLLIDAALYYALAVGIDYALNFPKIKSALSKDPDIPVAHRVIDEDVGAEVDRVMLGGADNDTIKLQNLRKVYRKGQKVAVQDLSFGLRQGECFGFLGINGAGKTTTMKMLTGDIVPTSGNATLSGFDILTQQVEVRRQIGYCPQFDALIDLLTVREHLELFAKIKGVSSADLDFVVSEKMEQLNLTAFEDKLAGSLSGGNKRKLSVAIAMIGSPKILFLDEPSTGMDPVSRRFMWDVISEISTYNKESTVVLTTHSMEECEALCTRVGIMVGGELKCLASVQHLKNRFGDGLMFDAKLQVPSAEAVSELVLRRFDSLGTRIDQDDLTETCQLFGNASWAQKIVNTHPTGHAIANLAKRDGYVSTSSFAAWWITETQFENVAAFLQQSFGAFELLERQNDSCWFKILDQSTGDSHNRALRLSNVFEVVENAKTRLSIREYSVSQTTLEQIFNAFASQQDADEPVLTTPTNSPSNAGGSLMARLLRRK</sequence>
<dbReference type="InterPro" id="IPR017871">
    <property type="entry name" value="ABC_transporter-like_CS"/>
</dbReference>
<keyword evidence="14" id="KW-1185">Reference proteome</keyword>
<dbReference type="PANTHER" id="PTHR19229">
    <property type="entry name" value="ATP-BINDING CASSETTE TRANSPORTER SUBFAMILY A ABCA"/>
    <property type="match status" value="1"/>
</dbReference>
<dbReference type="InterPro" id="IPR026082">
    <property type="entry name" value="ABCA"/>
</dbReference>
<dbReference type="InterPro" id="IPR013525">
    <property type="entry name" value="ABC2_TM"/>
</dbReference>
<keyword evidence="6" id="KW-0547">Nucleotide-binding</keyword>
<feature type="transmembrane region" description="Helical" evidence="11">
    <location>
        <begin position="1335"/>
        <end position="1355"/>
    </location>
</feature>
<feature type="domain" description="ABC transporter" evidence="12">
    <location>
        <begin position="1555"/>
        <end position="1789"/>
    </location>
</feature>
<evidence type="ECO:0000259" key="12">
    <source>
        <dbReference type="PROSITE" id="PS50893"/>
    </source>
</evidence>
<feature type="transmembrane region" description="Helical" evidence="11">
    <location>
        <begin position="1072"/>
        <end position="1091"/>
    </location>
</feature>
<dbReference type="EMBL" id="JH159151">
    <property type="protein sequence ID" value="EGZ26600.1"/>
    <property type="molecule type" value="Genomic_DNA"/>
</dbReference>
<feature type="transmembrane region" description="Helical" evidence="11">
    <location>
        <begin position="1279"/>
        <end position="1307"/>
    </location>
</feature>
<dbReference type="PROSITE" id="PS00211">
    <property type="entry name" value="ABC_TRANSPORTER_1"/>
    <property type="match status" value="2"/>
</dbReference>
<protein>
    <submittedName>
        <fullName evidence="13">ABCA1 lipid exporter</fullName>
    </submittedName>
</protein>
<dbReference type="GO" id="GO:0005524">
    <property type="term" value="F:ATP binding"/>
    <property type="evidence" value="ECO:0007669"/>
    <property type="project" value="UniProtKB-KW"/>
</dbReference>
<dbReference type="Proteomes" id="UP000002640">
    <property type="component" value="Unassembled WGS sequence"/>
</dbReference>
<feature type="domain" description="ABC transporter" evidence="12">
    <location>
        <begin position="701"/>
        <end position="934"/>
    </location>
</feature>
<dbReference type="InParanoid" id="G4YI13"/>
<dbReference type="FunFam" id="3.40.50.300:FF:000298">
    <property type="entry name" value="ATP-binding cassette sub-family A member 12"/>
    <property type="match status" value="1"/>
</dbReference>
<name>G4YI13_PHYSP</name>
<keyword evidence="7" id="KW-0067">ATP-binding</keyword>
<dbReference type="InterPro" id="IPR027417">
    <property type="entry name" value="P-loop_NTPase"/>
</dbReference>
<evidence type="ECO:0000256" key="5">
    <source>
        <dbReference type="ARBA" id="ARBA00022737"/>
    </source>
</evidence>
<evidence type="ECO:0000256" key="10">
    <source>
        <dbReference type="SAM" id="MobiDB-lite"/>
    </source>
</evidence>
<dbReference type="Pfam" id="PF00005">
    <property type="entry name" value="ABC_tran"/>
    <property type="match status" value="2"/>
</dbReference>
<feature type="transmembrane region" description="Helical" evidence="11">
    <location>
        <begin position="1411"/>
        <end position="1431"/>
    </location>
</feature>
<feature type="transmembrane region" description="Helical" evidence="11">
    <location>
        <begin position="616"/>
        <end position="634"/>
    </location>
</feature>
<keyword evidence="5" id="KW-0677">Repeat</keyword>
<dbReference type="Gene3D" id="3.40.50.300">
    <property type="entry name" value="P-loop containing nucleotide triphosphate hydrolases"/>
    <property type="match status" value="2"/>
</dbReference>
<dbReference type="PANTHER" id="PTHR19229:SF36">
    <property type="entry name" value="ATP-BINDING CASSETTE SUB-FAMILY A MEMBER 2"/>
    <property type="match status" value="1"/>
</dbReference>
<gene>
    <name evidence="13" type="ORF">PHYSODRAFT_469665</name>
</gene>
<evidence type="ECO:0000256" key="4">
    <source>
        <dbReference type="ARBA" id="ARBA00022692"/>
    </source>
</evidence>
<dbReference type="SUPFAM" id="SSF52540">
    <property type="entry name" value="P-loop containing nucleoside triphosphate hydrolases"/>
    <property type="match status" value="2"/>
</dbReference>
<accession>G4YI13</accession>
<feature type="compositionally biased region" description="Polar residues" evidence="10">
    <location>
        <begin position="1957"/>
        <end position="1967"/>
    </location>
</feature>
<comment type="similarity">
    <text evidence="2">Belongs to the ABC transporter superfamily. ABCA family.</text>
</comment>
<dbReference type="GeneID" id="20653846"/>
<dbReference type="SMART" id="SM00382">
    <property type="entry name" value="AAA"/>
    <property type="match status" value="2"/>
</dbReference>
<evidence type="ECO:0000256" key="7">
    <source>
        <dbReference type="ARBA" id="ARBA00022840"/>
    </source>
</evidence>
<feature type="transmembrane region" description="Helical" evidence="11">
    <location>
        <begin position="513"/>
        <end position="532"/>
    </location>
</feature>
<dbReference type="InterPro" id="IPR003439">
    <property type="entry name" value="ABC_transporter-like_ATP-bd"/>
</dbReference>
<dbReference type="PROSITE" id="PS50893">
    <property type="entry name" value="ABC_TRANSPORTER_2"/>
    <property type="match status" value="2"/>
</dbReference>
<organism evidence="13 14">
    <name type="scientific">Phytophthora sojae (strain P6497)</name>
    <name type="common">Soybean stem and root rot agent</name>
    <name type="synonym">Phytophthora megasperma f. sp. glycines</name>
    <dbReference type="NCBI Taxonomy" id="1094619"/>
    <lineage>
        <taxon>Eukaryota</taxon>
        <taxon>Sar</taxon>
        <taxon>Stramenopiles</taxon>
        <taxon>Oomycota</taxon>
        <taxon>Peronosporomycetes</taxon>
        <taxon>Peronosporales</taxon>
        <taxon>Peronosporaceae</taxon>
        <taxon>Phytophthora</taxon>
    </lineage>
</organism>
<evidence type="ECO:0000313" key="13">
    <source>
        <dbReference type="EMBL" id="EGZ26600.1"/>
    </source>
</evidence>
<feature type="transmembrane region" description="Helical" evidence="11">
    <location>
        <begin position="438"/>
        <end position="459"/>
    </location>
</feature>
<dbReference type="SMR" id="G4YI13"/>
<keyword evidence="8 11" id="KW-1133">Transmembrane helix</keyword>
<feature type="transmembrane region" description="Helical" evidence="11">
    <location>
        <begin position="1375"/>
        <end position="1399"/>
    </location>
</feature>
<dbReference type="RefSeq" id="XP_009513875.1">
    <property type="nucleotide sequence ID" value="XM_009515580.1"/>
</dbReference>
<dbReference type="Pfam" id="PF12698">
    <property type="entry name" value="ABC2_membrane_3"/>
    <property type="match status" value="2"/>
</dbReference>